<keyword evidence="6 9" id="KW-0057">Aromatic amino acid biosynthesis</keyword>
<dbReference type="UniPathway" id="UPA00035">
    <property type="reaction ID" value="UER00044"/>
</dbReference>
<dbReference type="PROSITE" id="PS00167">
    <property type="entry name" value="TRP_SYNTHASE_ALPHA"/>
    <property type="match status" value="1"/>
</dbReference>
<evidence type="ECO:0000313" key="12">
    <source>
        <dbReference type="Proteomes" id="UP000196475"/>
    </source>
</evidence>
<dbReference type="GO" id="GO:0005829">
    <property type="term" value="C:cytosol"/>
    <property type="evidence" value="ECO:0007669"/>
    <property type="project" value="TreeGrafter"/>
</dbReference>
<dbReference type="NCBIfam" id="TIGR00262">
    <property type="entry name" value="trpA"/>
    <property type="match status" value="1"/>
</dbReference>
<dbReference type="AlphaFoldDB" id="A0A1Y3PU67"/>
<dbReference type="PANTHER" id="PTHR43406">
    <property type="entry name" value="TRYPTOPHAN SYNTHASE, ALPHA CHAIN"/>
    <property type="match status" value="1"/>
</dbReference>
<comment type="similarity">
    <text evidence="9 10">Belongs to the TrpA family.</text>
</comment>
<dbReference type="InterPro" id="IPR011060">
    <property type="entry name" value="RibuloseP-bd_barrel"/>
</dbReference>
<dbReference type="GO" id="GO:0004834">
    <property type="term" value="F:tryptophan synthase activity"/>
    <property type="evidence" value="ECO:0007669"/>
    <property type="project" value="UniProtKB-UniRule"/>
</dbReference>
<evidence type="ECO:0000256" key="7">
    <source>
        <dbReference type="ARBA" id="ARBA00023239"/>
    </source>
</evidence>
<dbReference type="InterPro" id="IPR018204">
    <property type="entry name" value="Trp_synthase_alpha_AS"/>
</dbReference>
<keyword evidence="4 9" id="KW-0028">Amino-acid biosynthesis</keyword>
<dbReference type="PANTHER" id="PTHR43406:SF1">
    <property type="entry name" value="TRYPTOPHAN SYNTHASE ALPHA CHAIN, CHLOROPLASTIC"/>
    <property type="match status" value="1"/>
</dbReference>
<evidence type="ECO:0000256" key="6">
    <source>
        <dbReference type="ARBA" id="ARBA00023141"/>
    </source>
</evidence>
<dbReference type="EC" id="4.2.1.20" evidence="9"/>
<evidence type="ECO:0000256" key="3">
    <source>
        <dbReference type="ARBA" id="ARBA00011270"/>
    </source>
</evidence>
<comment type="pathway">
    <text evidence="2 9">Amino-acid biosynthesis; L-tryptophan biosynthesis; L-tryptophan from chorismate: step 5/5.</text>
</comment>
<evidence type="ECO:0000313" key="11">
    <source>
        <dbReference type="EMBL" id="OUM89697.1"/>
    </source>
</evidence>
<evidence type="ECO:0000256" key="8">
    <source>
        <dbReference type="ARBA" id="ARBA00049047"/>
    </source>
</evidence>
<comment type="caution">
    <text evidence="11">The sequence shown here is derived from an EMBL/GenBank/DDBJ whole genome shotgun (WGS) entry which is preliminary data.</text>
</comment>
<dbReference type="SUPFAM" id="SSF51366">
    <property type="entry name" value="Ribulose-phoshate binding barrel"/>
    <property type="match status" value="1"/>
</dbReference>
<evidence type="ECO:0000256" key="2">
    <source>
        <dbReference type="ARBA" id="ARBA00004733"/>
    </source>
</evidence>
<dbReference type="EMBL" id="LZRT01000036">
    <property type="protein sequence ID" value="OUM89697.1"/>
    <property type="molecule type" value="Genomic_DNA"/>
</dbReference>
<evidence type="ECO:0000256" key="9">
    <source>
        <dbReference type="HAMAP-Rule" id="MF_00131"/>
    </source>
</evidence>
<comment type="subunit">
    <text evidence="3 9">Tetramer of two alpha and two beta chains.</text>
</comment>
<evidence type="ECO:0000256" key="10">
    <source>
        <dbReference type="RuleBase" id="RU003662"/>
    </source>
</evidence>
<dbReference type="InterPro" id="IPR002028">
    <property type="entry name" value="Trp_synthase_suA"/>
</dbReference>
<evidence type="ECO:0000256" key="4">
    <source>
        <dbReference type="ARBA" id="ARBA00022605"/>
    </source>
</evidence>
<evidence type="ECO:0000256" key="5">
    <source>
        <dbReference type="ARBA" id="ARBA00022822"/>
    </source>
</evidence>
<keyword evidence="5 9" id="KW-0822">Tryptophan biosynthesis</keyword>
<dbReference type="Pfam" id="PF00290">
    <property type="entry name" value="Trp_syntA"/>
    <property type="match status" value="1"/>
</dbReference>
<feature type="active site" description="Proton acceptor" evidence="9">
    <location>
        <position position="58"/>
    </location>
</feature>
<feature type="active site" description="Proton acceptor" evidence="9">
    <location>
        <position position="47"/>
    </location>
</feature>
<accession>A0A1Y3PU67</accession>
<keyword evidence="7 9" id="KW-0456">Lyase</keyword>
<protein>
    <recommendedName>
        <fullName evidence="9">Tryptophan synthase alpha chain</fullName>
        <ecNumber evidence="9">4.2.1.20</ecNumber>
    </recommendedName>
</protein>
<reference evidence="12" key="1">
    <citation type="submission" date="2016-06" db="EMBL/GenBank/DDBJ databases">
        <authorList>
            <person name="Nascimento L."/>
            <person name="Pereira R.V."/>
            <person name="Martins L.F."/>
            <person name="Quaggio R.B."/>
            <person name="Silva A.M."/>
            <person name="Setubal J.C."/>
        </authorList>
    </citation>
    <scope>NUCLEOTIDE SEQUENCE [LARGE SCALE GENOMIC DNA]</scope>
</reference>
<dbReference type="Proteomes" id="UP000196475">
    <property type="component" value="Unassembled WGS sequence"/>
</dbReference>
<evidence type="ECO:0000256" key="1">
    <source>
        <dbReference type="ARBA" id="ARBA00003365"/>
    </source>
</evidence>
<gene>
    <name evidence="9" type="primary">trpA</name>
    <name evidence="11" type="ORF">BAA01_02735</name>
</gene>
<comment type="function">
    <text evidence="1 9">The alpha subunit is responsible for the aldol cleavage of indoleglycerol phosphate to indole and glyceraldehyde 3-phosphate.</text>
</comment>
<dbReference type="InterPro" id="IPR013785">
    <property type="entry name" value="Aldolase_TIM"/>
</dbReference>
<comment type="catalytic activity">
    <reaction evidence="8 9">
        <text>(1S,2R)-1-C-(indol-3-yl)glycerol 3-phosphate + L-serine = D-glyceraldehyde 3-phosphate + L-tryptophan + H2O</text>
        <dbReference type="Rhea" id="RHEA:10532"/>
        <dbReference type="ChEBI" id="CHEBI:15377"/>
        <dbReference type="ChEBI" id="CHEBI:33384"/>
        <dbReference type="ChEBI" id="CHEBI:57912"/>
        <dbReference type="ChEBI" id="CHEBI:58866"/>
        <dbReference type="ChEBI" id="CHEBI:59776"/>
        <dbReference type="EC" id="4.2.1.20"/>
    </reaction>
</comment>
<name>A0A1Y3PU67_9BACI</name>
<organism evidence="11 12">
    <name type="scientific">Bacillus thermozeamaize</name>
    <dbReference type="NCBI Taxonomy" id="230954"/>
    <lineage>
        <taxon>Bacteria</taxon>
        <taxon>Bacillati</taxon>
        <taxon>Bacillota</taxon>
        <taxon>Bacilli</taxon>
        <taxon>Bacillales</taxon>
        <taxon>Bacillaceae</taxon>
        <taxon>Bacillus</taxon>
    </lineage>
</organism>
<dbReference type="FunFam" id="3.20.20.70:FF:000037">
    <property type="entry name" value="Tryptophan synthase alpha chain"/>
    <property type="match status" value="1"/>
</dbReference>
<dbReference type="Gene3D" id="3.20.20.70">
    <property type="entry name" value="Aldolase class I"/>
    <property type="match status" value="1"/>
</dbReference>
<dbReference type="HAMAP" id="MF_00131">
    <property type="entry name" value="Trp_synth_alpha"/>
    <property type="match status" value="1"/>
</dbReference>
<dbReference type="CDD" id="cd04724">
    <property type="entry name" value="Tryptophan_synthase_alpha"/>
    <property type="match status" value="1"/>
</dbReference>
<proteinExistence type="inferred from homology"/>
<sequence length="269" mass="29128">MNRIDQLFAEPRDKAAFIPYLTCGHPSLAASRRLLHLLEKNGADLIELGVPYSDPLADGPVIQQASQRALAAGTRLKDVLEVAAQARAEGLQAGLILFSYFNPLLQYGVPRLIETMKGIGIDGLIVPDLPVEESRQLGELAEQGGIHLIPLAAPTSLPRLDRIVQEARGMIYCVSSLGVTGERQQFHAALTHLIQSLRQRTKLPLVVGFGVSSARQYQELAGLCDGVVVGSAIVREIDRHSCALLSESPADQLRAEAEITAFVRQLTGR</sequence>